<dbReference type="EMBL" id="FOQH01000006">
    <property type="protein sequence ID" value="SFI36962.1"/>
    <property type="molecule type" value="Genomic_DNA"/>
</dbReference>
<organism evidence="2 3">
    <name type="scientific">Albimonas pacifica</name>
    <dbReference type="NCBI Taxonomy" id="1114924"/>
    <lineage>
        <taxon>Bacteria</taxon>
        <taxon>Pseudomonadati</taxon>
        <taxon>Pseudomonadota</taxon>
        <taxon>Alphaproteobacteria</taxon>
        <taxon>Rhodobacterales</taxon>
        <taxon>Paracoccaceae</taxon>
        <taxon>Albimonas</taxon>
    </lineage>
</organism>
<dbReference type="Proteomes" id="UP000199377">
    <property type="component" value="Unassembled WGS sequence"/>
</dbReference>
<keyword evidence="1" id="KW-0732">Signal</keyword>
<sequence>MPFALGLFTALALGWGGAVAQTTAPSCPDTHVPCGGACCAK</sequence>
<evidence type="ECO:0000313" key="3">
    <source>
        <dbReference type="Proteomes" id="UP000199377"/>
    </source>
</evidence>
<proteinExistence type="predicted"/>
<accession>A0A1I3HMS5</accession>
<feature type="signal peptide" evidence="1">
    <location>
        <begin position="1"/>
        <end position="20"/>
    </location>
</feature>
<feature type="chain" id="PRO_5011543813" evidence="1">
    <location>
        <begin position="21"/>
        <end position="41"/>
    </location>
</feature>
<protein>
    <submittedName>
        <fullName evidence="2">Uncharacterized protein</fullName>
    </submittedName>
</protein>
<dbReference type="AlphaFoldDB" id="A0A1I3HMS5"/>
<reference evidence="2 3" key="1">
    <citation type="submission" date="2016-10" db="EMBL/GenBank/DDBJ databases">
        <authorList>
            <person name="de Groot N.N."/>
        </authorList>
    </citation>
    <scope>NUCLEOTIDE SEQUENCE [LARGE SCALE GENOMIC DNA]</scope>
    <source>
        <strain evidence="2 3">CGMCC 1.11030</strain>
    </source>
</reference>
<evidence type="ECO:0000313" key="2">
    <source>
        <dbReference type="EMBL" id="SFI36962.1"/>
    </source>
</evidence>
<name>A0A1I3HMS5_9RHOB</name>
<gene>
    <name evidence="2" type="ORF">SAMN05216258_10678</name>
</gene>
<evidence type="ECO:0000256" key="1">
    <source>
        <dbReference type="SAM" id="SignalP"/>
    </source>
</evidence>
<dbReference type="STRING" id="1114924.SAMN05216258_10678"/>
<dbReference type="RefSeq" id="WP_281244865.1">
    <property type="nucleotide sequence ID" value="NZ_FOQH01000006.1"/>
</dbReference>
<keyword evidence="3" id="KW-1185">Reference proteome</keyword>